<dbReference type="PROSITE" id="PS51257">
    <property type="entry name" value="PROKAR_LIPOPROTEIN"/>
    <property type="match status" value="1"/>
</dbReference>
<dbReference type="RefSeq" id="WP_227897388.1">
    <property type="nucleotide sequence ID" value="NZ_CP099467.1"/>
</dbReference>
<evidence type="ECO:0000313" key="2">
    <source>
        <dbReference type="Proteomes" id="UP001139158"/>
    </source>
</evidence>
<proteinExistence type="predicted"/>
<dbReference type="AlphaFoldDB" id="A0A9X1MGY0"/>
<keyword evidence="2" id="KW-1185">Reference proteome</keyword>
<protein>
    <submittedName>
        <fullName evidence="1">Uncharacterized protein</fullName>
    </submittedName>
</protein>
<organism evidence="1 2">
    <name type="scientific">Arthrobacter caoxuetaonis</name>
    <dbReference type="NCBI Taxonomy" id="2886935"/>
    <lineage>
        <taxon>Bacteria</taxon>
        <taxon>Bacillati</taxon>
        <taxon>Actinomycetota</taxon>
        <taxon>Actinomycetes</taxon>
        <taxon>Micrococcales</taxon>
        <taxon>Micrococcaceae</taxon>
        <taxon>Arthrobacter</taxon>
    </lineage>
</organism>
<reference evidence="1" key="1">
    <citation type="submission" date="2021-10" db="EMBL/GenBank/DDBJ databases">
        <title>Novel species in genus Arthrobacter.</title>
        <authorList>
            <person name="Liu Y."/>
        </authorList>
    </citation>
    <scope>NUCLEOTIDE SEQUENCE</scope>
    <source>
        <strain evidence="1">Zg-Y453</strain>
    </source>
</reference>
<gene>
    <name evidence="1" type="ORF">LJ757_16535</name>
</gene>
<evidence type="ECO:0000313" key="1">
    <source>
        <dbReference type="EMBL" id="MCC3299401.1"/>
    </source>
</evidence>
<sequence length="247" mass="26811">MSYSTKPPASARHFIRASAVAGALGLALVLGGCSSGGDASAGGQNTSVQTASEVKTSFGTYRQSTIDKSDPAWDLPDDAVATEVLAEYSRKEVAEAWHFALSFTAREGIDSALNGEGVSVQDWWKKNRSTFHPDNQSEMLTSLEQGKSVVQREPWQTRDYKGYSYIYDSGPRVLERTITPDAAWLAQDGSIAFRMNVNYTMNVVPGIGSAGDGRQVTNGFMTYSVRKTDAGDWGITSFLHDLRTFPG</sequence>
<comment type="caution">
    <text evidence="1">The sequence shown here is derived from an EMBL/GenBank/DDBJ whole genome shotgun (WGS) entry which is preliminary data.</text>
</comment>
<dbReference type="Proteomes" id="UP001139158">
    <property type="component" value="Unassembled WGS sequence"/>
</dbReference>
<dbReference type="InterPro" id="IPR006311">
    <property type="entry name" value="TAT_signal"/>
</dbReference>
<dbReference type="PROSITE" id="PS51318">
    <property type="entry name" value="TAT"/>
    <property type="match status" value="1"/>
</dbReference>
<name>A0A9X1MGY0_9MICC</name>
<accession>A0A9X1MGY0</accession>
<dbReference type="EMBL" id="JAJFZV010000018">
    <property type="protein sequence ID" value="MCC3299401.1"/>
    <property type="molecule type" value="Genomic_DNA"/>
</dbReference>